<dbReference type="RefSeq" id="WP_065679357.1">
    <property type="nucleotide sequence ID" value="NZ_AP025461.1"/>
</dbReference>
<evidence type="ECO:0000256" key="4">
    <source>
        <dbReference type="ARBA" id="ARBA00023136"/>
    </source>
</evidence>
<feature type="transmembrane region" description="Helical" evidence="5">
    <location>
        <begin position="323"/>
        <end position="342"/>
    </location>
</feature>
<protein>
    <submittedName>
        <fullName evidence="7">O-antigen ligase</fullName>
    </submittedName>
</protein>
<feature type="transmembrane region" description="Helical" evidence="5">
    <location>
        <begin position="177"/>
        <end position="192"/>
    </location>
</feature>
<dbReference type="InterPro" id="IPR051533">
    <property type="entry name" value="WaaL-like"/>
</dbReference>
<feature type="transmembrane region" description="Helical" evidence="5">
    <location>
        <begin position="148"/>
        <end position="170"/>
    </location>
</feature>
<feature type="transmembrane region" description="Helical" evidence="5">
    <location>
        <begin position="92"/>
        <end position="110"/>
    </location>
</feature>
<keyword evidence="3 5" id="KW-1133">Transmembrane helix</keyword>
<dbReference type="Proteomes" id="UP000092876">
    <property type="component" value="Unassembled WGS sequence"/>
</dbReference>
<feature type="transmembrane region" description="Helical" evidence="5">
    <location>
        <begin position="221"/>
        <end position="239"/>
    </location>
</feature>
<feature type="transmembrane region" description="Helical" evidence="5">
    <location>
        <begin position="62"/>
        <end position="80"/>
    </location>
</feature>
<evidence type="ECO:0000256" key="3">
    <source>
        <dbReference type="ARBA" id="ARBA00022989"/>
    </source>
</evidence>
<dbReference type="GeneID" id="94234729"/>
<feature type="transmembrane region" description="Helical" evidence="5">
    <location>
        <begin position="34"/>
        <end position="50"/>
    </location>
</feature>
<keyword evidence="4 5" id="KW-0472">Membrane</keyword>
<dbReference type="EMBL" id="FLQP01000033">
    <property type="protein sequence ID" value="SBS64949.1"/>
    <property type="molecule type" value="Genomic_DNA"/>
</dbReference>
<dbReference type="Pfam" id="PF04932">
    <property type="entry name" value="Wzy_C"/>
    <property type="match status" value="1"/>
</dbReference>
<dbReference type="GO" id="GO:0016874">
    <property type="term" value="F:ligase activity"/>
    <property type="evidence" value="ECO:0007669"/>
    <property type="project" value="UniProtKB-KW"/>
</dbReference>
<dbReference type="GO" id="GO:0016020">
    <property type="term" value="C:membrane"/>
    <property type="evidence" value="ECO:0007669"/>
    <property type="project" value="UniProtKB-SubCell"/>
</dbReference>
<proteinExistence type="predicted"/>
<name>A0A1C3IU64_9VIBR</name>
<evidence type="ECO:0000256" key="2">
    <source>
        <dbReference type="ARBA" id="ARBA00022692"/>
    </source>
</evidence>
<organism evidence="7 8">
    <name type="scientific">Vibrio atlanticus</name>
    <dbReference type="NCBI Taxonomy" id="693153"/>
    <lineage>
        <taxon>Bacteria</taxon>
        <taxon>Pseudomonadati</taxon>
        <taxon>Pseudomonadota</taxon>
        <taxon>Gammaproteobacteria</taxon>
        <taxon>Vibrionales</taxon>
        <taxon>Vibrionaceae</taxon>
        <taxon>Vibrio</taxon>
    </lineage>
</organism>
<evidence type="ECO:0000256" key="1">
    <source>
        <dbReference type="ARBA" id="ARBA00004141"/>
    </source>
</evidence>
<evidence type="ECO:0000256" key="5">
    <source>
        <dbReference type="SAM" id="Phobius"/>
    </source>
</evidence>
<evidence type="ECO:0000313" key="7">
    <source>
        <dbReference type="EMBL" id="SBS64949.1"/>
    </source>
</evidence>
<evidence type="ECO:0000259" key="6">
    <source>
        <dbReference type="Pfam" id="PF04932"/>
    </source>
</evidence>
<keyword evidence="2 5" id="KW-0812">Transmembrane</keyword>
<comment type="subcellular location">
    <subcellularLocation>
        <location evidence="1">Membrane</location>
        <topology evidence="1">Multi-pass membrane protein</topology>
    </subcellularLocation>
</comment>
<dbReference type="PANTHER" id="PTHR37422:SF13">
    <property type="entry name" value="LIPOPOLYSACCHARIDE BIOSYNTHESIS PROTEIN PA4999-RELATED"/>
    <property type="match status" value="1"/>
</dbReference>
<feature type="transmembrane region" description="Helical" evidence="5">
    <location>
        <begin position="12"/>
        <end position="28"/>
    </location>
</feature>
<feature type="domain" description="O-antigen ligase-related" evidence="6">
    <location>
        <begin position="181"/>
        <end position="334"/>
    </location>
</feature>
<feature type="transmembrane region" description="Helical" evidence="5">
    <location>
        <begin position="117"/>
        <end position="136"/>
    </location>
</feature>
<feature type="transmembrane region" description="Helical" evidence="5">
    <location>
        <begin position="375"/>
        <end position="391"/>
    </location>
</feature>
<gene>
    <name evidence="7" type="primary">rfaL</name>
    <name evidence="7" type="ORF">VAT7223_02432</name>
</gene>
<dbReference type="PANTHER" id="PTHR37422">
    <property type="entry name" value="TEICHURONIC ACID BIOSYNTHESIS PROTEIN TUAE"/>
    <property type="match status" value="1"/>
</dbReference>
<evidence type="ECO:0000313" key="8">
    <source>
        <dbReference type="Proteomes" id="UP000092876"/>
    </source>
</evidence>
<accession>A0A1C3IU64</accession>
<reference evidence="8" key="1">
    <citation type="submission" date="2016-06" db="EMBL/GenBank/DDBJ databases">
        <authorList>
            <person name="Rodrigo-Torres Lidia"/>
            <person name="Arahal R.David."/>
        </authorList>
    </citation>
    <scope>NUCLEOTIDE SEQUENCE [LARGE SCALE GENOMIC DNA]</scope>
    <source>
        <strain evidence="8">CECT 7223</strain>
    </source>
</reference>
<feature type="transmembrane region" description="Helical" evidence="5">
    <location>
        <begin position="198"/>
        <end position="214"/>
    </location>
</feature>
<dbReference type="InterPro" id="IPR007016">
    <property type="entry name" value="O-antigen_ligase-rel_domated"/>
</dbReference>
<dbReference type="AlphaFoldDB" id="A0A1C3IU64"/>
<keyword evidence="7" id="KW-0436">Ligase</keyword>
<sequence length="396" mass="44667">MVRINTNLIQKILITLPLFWIVTVQVWLGQGNKPLAAITLFIAACCTLLYKKNKEVRHKHNWFEDGWIWILLLLSVFAVASYELHGFSSQELRATLIGLVFFLVYRNGFVKLPDIQNLCITSVVSSTILVIYHIFFLSVDRMSLPSNALVIASIQGFSVILLLALSCISYEGKRPKIMAILAFIGFLSMFLVGSRGPLLAVIIIGLVVLFKMMIQHRQYKVLFGVIAMVVFSVFLMSKYDVVSERIDYSLHEYHEISQGNMDTSIGLRLQMYQAGFDFFVDSPLLGIGGDKEAQLDKLSFTPTNSGKRFIVNAHLHNNYIDKAASSGLVGIALLMLSLMYPLFNSRYKLSPIVLLPVVYFSLMCLFDSPFRNGDLAVMYFVFIGVLLKLQVRTEAQ</sequence>
<feature type="transmembrane region" description="Helical" evidence="5">
    <location>
        <begin position="349"/>
        <end position="369"/>
    </location>
</feature>